<comment type="caution">
    <text evidence="4">The sequence shown here is derived from an EMBL/GenBank/DDBJ whole genome shotgun (WGS) entry which is preliminary data.</text>
</comment>
<dbReference type="InterPro" id="IPR023214">
    <property type="entry name" value="HAD_sf"/>
</dbReference>
<organism evidence="4 5">
    <name type="scientific">Candidatus Nealsonbacteria bacterium CG10_big_fil_rev_8_21_14_0_10_36_228</name>
    <dbReference type="NCBI Taxonomy" id="1974708"/>
    <lineage>
        <taxon>Bacteria</taxon>
        <taxon>Candidatus Nealsoniibacteriota</taxon>
    </lineage>
</organism>
<evidence type="ECO:0000256" key="1">
    <source>
        <dbReference type="ARBA" id="ARBA00001946"/>
    </source>
</evidence>
<protein>
    <recommendedName>
        <fullName evidence="6">HAD family hydrolase</fullName>
    </recommendedName>
</protein>
<dbReference type="InterPro" id="IPR036412">
    <property type="entry name" value="HAD-like_sf"/>
</dbReference>
<proteinExistence type="predicted"/>
<dbReference type="Proteomes" id="UP000237006">
    <property type="component" value="Unassembled WGS sequence"/>
</dbReference>
<name>A0A2H0TKI3_9BACT</name>
<dbReference type="InterPro" id="IPR051400">
    <property type="entry name" value="HAD-like_hydrolase"/>
</dbReference>
<gene>
    <name evidence="4" type="ORF">COU41_00380</name>
</gene>
<dbReference type="SUPFAM" id="SSF56784">
    <property type="entry name" value="HAD-like"/>
    <property type="match status" value="1"/>
</dbReference>
<dbReference type="InterPro" id="IPR006439">
    <property type="entry name" value="HAD-SF_hydro_IA"/>
</dbReference>
<evidence type="ECO:0000313" key="4">
    <source>
        <dbReference type="EMBL" id="PIR72427.1"/>
    </source>
</evidence>
<dbReference type="Gene3D" id="1.10.150.240">
    <property type="entry name" value="Putative phosphatase, domain 2"/>
    <property type="match status" value="1"/>
</dbReference>
<accession>A0A2H0TKI3</accession>
<dbReference type="EMBL" id="PFCI01000008">
    <property type="protein sequence ID" value="PIR72427.1"/>
    <property type="molecule type" value="Genomic_DNA"/>
</dbReference>
<sequence>MIKGIFFDVGGVLCGSSDNINKKPSFKKALSAFTHKPTADFNVKKQDYLWKSSDSEKKLVIRLCKDLKIDDWRALYKKLSTYSYKVRLYKDVKLSLKRLSVNYRLGLLSNTTMWTDFDHDKLGIGNYVEISILSCRVGTAKPNVEIFHYAQKAVGLDAQELLYVGDNVKYDIKPALRANWKAVLLCRDKMIKNSLVPTISNLFELENILLEI</sequence>
<keyword evidence="3" id="KW-0460">Magnesium</keyword>
<evidence type="ECO:0000256" key="3">
    <source>
        <dbReference type="ARBA" id="ARBA00022842"/>
    </source>
</evidence>
<dbReference type="GO" id="GO:0044281">
    <property type="term" value="P:small molecule metabolic process"/>
    <property type="evidence" value="ECO:0007669"/>
    <property type="project" value="UniProtKB-ARBA"/>
</dbReference>
<dbReference type="SFLD" id="SFLDS00003">
    <property type="entry name" value="Haloacid_Dehalogenase"/>
    <property type="match status" value="1"/>
</dbReference>
<dbReference type="GO" id="GO:0016787">
    <property type="term" value="F:hydrolase activity"/>
    <property type="evidence" value="ECO:0007669"/>
    <property type="project" value="UniProtKB-KW"/>
</dbReference>
<dbReference type="PANTHER" id="PTHR46470">
    <property type="entry name" value="N-ACYLNEURAMINATE-9-PHOSPHATASE"/>
    <property type="match status" value="1"/>
</dbReference>
<dbReference type="AlphaFoldDB" id="A0A2H0TKI3"/>
<evidence type="ECO:0000313" key="5">
    <source>
        <dbReference type="Proteomes" id="UP000237006"/>
    </source>
</evidence>
<dbReference type="NCBIfam" id="TIGR01549">
    <property type="entry name" value="HAD-SF-IA-v1"/>
    <property type="match status" value="1"/>
</dbReference>
<keyword evidence="2" id="KW-0378">Hydrolase</keyword>
<comment type="cofactor">
    <cofactor evidence="1">
        <name>Mg(2+)</name>
        <dbReference type="ChEBI" id="CHEBI:18420"/>
    </cofactor>
</comment>
<dbReference type="Pfam" id="PF00702">
    <property type="entry name" value="Hydrolase"/>
    <property type="match status" value="1"/>
</dbReference>
<dbReference type="SFLD" id="SFLDG01129">
    <property type="entry name" value="C1.5:_HAD__Beta-PGM__Phosphata"/>
    <property type="match status" value="1"/>
</dbReference>
<dbReference type="InterPro" id="IPR023198">
    <property type="entry name" value="PGP-like_dom2"/>
</dbReference>
<dbReference type="Gene3D" id="3.40.50.1000">
    <property type="entry name" value="HAD superfamily/HAD-like"/>
    <property type="match status" value="1"/>
</dbReference>
<reference evidence="5" key="1">
    <citation type="submission" date="2017-09" db="EMBL/GenBank/DDBJ databases">
        <title>Depth-based differentiation of microbial function through sediment-hosted aquifers and enrichment of novel symbionts in the deep terrestrial subsurface.</title>
        <authorList>
            <person name="Probst A.J."/>
            <person name="Ladd B."/>
            <person name="Jarett J.K."/>
            <person name="Geller-Mcgrath D.E."/>
            <person name="Sieber C.M.K."/>
            <person name="Emerson J.B."/>
            <person name="Anantharaman K."/>
            <person name="Thomas B.C."/>
            <person name="Malmstrom R."/>
            <person name="Stieglmeier M."/>
            <person name="Klingl A."/>
            <person name="Woyke T."/>
            <person name="Ryan C.M."/>
            <person name="Banfield J.F."/>
        </authorList>
    </citation>
    <scope>NUCLEOTIDE SEQUENCE [LARGE SCALE GENOMIC DNA]</scope>
</reference>
<evidence type="ECO:0000256" key="2">
    <source>
        <dbReference type="ARBA" id="ARBA00022801"/>
    </source>
</evidence>
<evidence type="ECO:0008006" key="6">
    <source>
        <dbReference type="Google" id="ProtNLM"/>
    </source>
</evidence>